<evidence type="ECO:0000256" key="1">
    <source>
        <dbReference type="ARBA" id="ARBA00022527"/>
    </source>
</evidence>
<dbReference type="PROSITE" id="PS00108">
    <property type="entry name" value="PROTEIN_KINASE_ST"/>
    <property type="match status" value="1"/>
</dbReference>
<evidence type="ECO:0000259" key="9">
    <source>
        <dbReference type="PROSITE" id="PS50011"/>
    </source>
</evidence>
<reference evidence="10 11" key="1">
    <citation type="submission" date="2024-04" db="EMBL/GenBank/DDBJ databases">
        <title>Tritrichomonas musculus Genome.</title>
        <authorList>
            <person name="Alves-Ferreira E."/>
            <person name="Grigg M."/>
            <person name="Lorenzi H."/>
            <person name="Galac M."/>
        </authorList>
    </citation>
    <scope>NUCLEOTIDE SEQUENCE [LARGE SCALE GENOMIC DNA]</scope>
    <source>
        <strain evidence="10 11">EAF2021</strain>
    </source>
</reference>
<dbReference type="PROSITE" id="PS00107">
    <property type="entry name" value="PROTEIN_KINASE_ATP"/>
    <property type="match status" value="1"/>
</dbReference>
<evidence type="ECO:0000256" key="8">
    <source>
        <dbReference type="RuleBase" id="RU000304"/>
    </source>
</evidence>
<accession>A0ABR2H3E1</accession>
<dbReference type="Proteomes" id="UP001470230">
    <property type="component" value="Unassembled WGS sequence"/>
</dbReference>
<gene>
    <name evidence="10" type="ORF">M9Y10_030489</name>
</gene>
<dbReference type="PANTHER" id="PTHR24351">
    <property type="entry name" value="RIBOSOMAL PROTEIN S6 KINASE"/>
    <property type="match status" value="1"/>
</dbReference>
<dbReference type="InterPro" id="IPR017441">
    <property type="entry name" value="Protein_kinase_ATP_BS"/>
</dbReference>
<name>A0ABR2H3E1_9EUKA</name>
<keyword evidence="3" id="KW-0808">Transferase</keyword>
<proteinExistence type="inferred from homology"/>
<evidence type="ECO:0000256" key="3">
    <source>
        <dbReference type="ARBA" id="ARBA00022679"/>
    </source>
</evidence>
<dbReference type="InterPro" id="IPR011009">
    <property type="entry name" value="Kinase-like_dom_sf"/>
</dbReference>
<evidence type="ECO:0000256" key="5">
    <source>
        <dbReference type="ARBA" id="ARBA00022777"/>
    </source>
</evidence>
<dbReference type="EMBL" id="JAPFFF010000044">
    <property type="protein sequence ID" value="KAK8840713.1"/>
    <property type="molecule type" value="Genomic_DNA"/>
</dbReference>
<comment type="similarity">
    <text evidence="8">Belongs to the protein kinase superfamily.</text>
</comment>
<keyword evidence="11" id="KW-1185">Reference proteome</keyword>
<dbReference type="SUPFAM" id="SSF56112">
    <property type="entry name" value="Protein kinase-like (PK-like)"/>
    <property type="match status" value="1"/>
</dbReference>
<organism evidence="10 11">
    <name type="scientific">Tritrichomonas musculus</name>
    <dbReference type="NCBI Taxonomy" id="1915356"/>
    <lineage>
        <taxon>Eukaryota</taxon>
        <taxon>Metamonada</taxon>
        <taxon>Parabasalia</taxon>
        <taxon>Tritrichomonadida</taxon>
        <taxon>Tritrichomonadidae</taxon>
        <taxon>Tritrichomonas</taxon>
    </lineage>
</organism>
<keyword evidence="1 8" id="KW-0723">Serine/threonine-protein kinase</keyword>
<feature type="domain" description="Protein kinase" evidence="9">
    <location>
        <begin position="14"/>
        <end position="261"/>
    </location>
</feature>
<keyword evidence="2" id="KW-0597">Phosphoprotein</keyword>
<dbReference type="Pfam" id="PF00069">
    <property type="entry name" value="Pkinase"/>
    <property type="match status" value="1"/>
</dbReference>
<comment type="caution">
    <text evidence="10">The sequence shown here is derived from an EMBL/GenBank/DDBJ whole genome shotgun (WGS) entry which is preliminary data.</text>
</comment>
<keyword evidence="4 7" id="KW-0547">Nucleotide-binding</keyword>
<evidence type="ECO:0000256" key="4">
    <source>
        <dbReference type="ARBA" id="ARBA00022741"/>
    </source>
</evidence>
<dbReference type="InterPro" id="IPR008271">
    <property type="entry name" value="Ser/Thr_kinase_AS"/>
</dbReference>
<dbReference type="Gene3D" id="1.10.510.10">
    <property type="entry name" value="Transferase(Phosphotransferase) domain 1"/>
    <property type="match status" value="1"/>
</dbReference>
<sequence length="417" mass="48074">MFSQYINEIPPDIFSDLKQIGSGSFASIYSAIHVKTNTPVALKISYKGERNEKLQYIHQELVVHKSLNHPLICKYYTDIETEHLMIVVMELIEGLNLLEYVNRSGGLSIQETKKIFSQIVIVIEYLHEEHNIAHRDLKLENIMVDNYGNIRLIDFGLSSQKRIMSTICGSVAYCAPEVLKSENYTKMADIWCLGVILYSMAFGKLPFYDNNIVKLANIICRDEPNYPMNCDPLLLDLLKKLLMKIPCYRISIEEIKNHDFMSHVRLLQINYKQLFSPTQSSPIISKRKSEYKIKFSQSHINLSNSPILETPNRIFHLSLPGNASTNNHSQIAELHKIVTMNPTNIDDLISNRKDYSKKLNQLIEFAFLIDTRNSFIPGDKLRFSAPKPIHLNFSNVVIRRNSHHNSLFVFPQFKKPS</sequence>
<keyword evidence="6 7" id="KW-0067">ATP-binding</keyword>
<evidence type="ECO:0000256" key="2">
    <source>
        <dbReference type="ARBA" id="ARBA00022553"/>
    </source>
</evidence>
<dbReference type="PROSITE" id="PS50011">
    <property type="entry name" value="PROTEIN_KINASE_DOM"/>
    <property type="match status" value="1"/>
</dbReference>
<dbReference type="InterPro" id="IPR000719">
    <property type="entry name" value="Prot_kinase_dom"/>
</dbReference>
<evidence type="ECO:0000256" key="7">
    <source>
        <dbReference type="PROSITE-ProRule" id="PRU10141"/>
    </source>
</evidence>
<protein>
    <recommendedName>
        <fullName evidence="9">Protein kinase domain-containing protein</fullName>
    </recommendedName>
</protein>
<evidence type="ECO:0000313" key="10">
    <source>
        <dbReference type="EMBL" id="KAK8840713.1"/>
    </source>
</evidence>
<dbReference type="SMART" id="SM00220">
    <property type="entry name" value="S_TKc"/>
    <property type="match status" value="1"/>
</dbReference>
<evidence type="ECO:0000313" key="11">
    <source>
        <dbReference type="Proteomes" id="UP001470230"/>
    </source>
</evidence>
<evidence type="ECO:0000256" key="6">
    <source>
        <dbReference type="ARBA" id="ARBA00022840"/>
    </source>
</evidence>
<feature type="binding site" evidence="7">
    <location>
        <position position="43"/>
    </location>
    <ligand>
        <name>ATP</name>
        <dbReference type="ChEBI" id="CHEBI:30616"/>
    </ligand>
</feature>
<keyword evidence="5" id="KW-0418">Kinase</keyword>